<comment type="cofactor">
    <cofactor evidence="14">
        <name>Fe(2+)</name>
        <dbReference type="ChEBI" id="CHEBI:29033"/>
    </cofactor>
    <text evidence="14">Binds 1 Fe(2+) ion per subunit.</text>
</comment>
<keyword evidence="8" id="KW-0560">Oxidoreductase</keyword>
<feature type="region of interest" description="Disordered" evidence="15">
    <location>
        <begin position="1"/>
        <end position="103"/>
    </location>
</feature>
<dbReference type="Gene3D" id="2.60.120.590">
    <property type="entry name" value="Alpha-ketoglutarate-dependent dioxygenase AlkB-like"/>
    <property type="match status" value="1"/>
</dbReference>
<keyword evidence="18" id="KW-1185">Reference proteome</keyword>
<feature type="binding site" evidence="14">
    <location>
        <position position="337"/>
    </location>
    <ligand>
        <name>Fe cation</name>
        <dbReference type="ChEBI" id="CHEBI:24875"/>
        <note>catalytic</note>
    </ligand>
</feature>
<dbReference type="Proteomes" id="UP001293593">
    <property type="component" value="Unassembled WGS sequence"/>
</dbReference>
<keyword evidence="7" id="KW-0223">Dioxygenase</keyword>
<dbReference type="InterPro" id="IPR037151">
    <property type="entry name" value="AlkB-like_sf"/>
</dbReference>
<organism evidence="17 18">
    <name type="scientific">Acacia crassicarpa</name>
    <name type="common">northern wattle</name>
    <dbReference type="NCBI Taxonomy" id="499986"/>
    <lineage>
        <taxon>Eukaryota</taxon>
        <taxon>Viridiplantae</taxon>
        <taxon>Streptophyta</taxon>
        <taxon>Embryophyta</taxon>
        <taxon>Tracheophyta</taxon>
        <taxon>Spermatophyta</taxon>
        <taxon>Magnoliopsida</taxon>
        <taxon>eudicotyledons</taxon>
        <taxon>Gunneridae</taxon>
        <taxon>Pentapetalae</taxon>
        <taxon>rosids</taxon>
        <taxon>fabids</taxon>
        <taxon>Fabales</taxon>
        <taxon>Fabaceae</taxon>
        <taxon>Caesalpinioideae</taxon>
        <taxon>mimosoid clade</taxon>
        <taxon>Acacieae</taxon>
        <taxon>Acacia</taxon>
    </lineage>
</organism>
<comment type="catalytic activity">
    <reaction evidence="12">
        <text>an N(6)-methyl-2'-deoxyadenosine in DNA + 2-oxoglutarate + O2 = a 2'-deoxyadenosine in DNA + formaldehyde + succinate + CO2</text>
        <dbReference type="Rhea" id="RHEA:49524"/>
        <dbReference type="Rhea" id="RHEA-COMP:12418"/>
        <dbReference type="Rhea" id="RHEA-COMP:12419"/>
        <dbReference type="ChEBI" id="CHEBI:15379"/>
        <dbReference type="ChEBI" id="CHEBI:16526"/>
        <dbReference type="ChEBI" id="CHEBI:16810"/>
        <dbReference type="ChEBI" id="CHEBI:16842"/>
        <dbReference type="ChEBI" id="CHEBI:30031"/>
        <dbReference type="ChEBI" id="CHEBI:90615"/>
        <dbReference type="ChEBI" id="CHEBI:90616"/>
        <dbReference type="EC" id="1.14.11.51"/>
    </reaction>
    <physiologicalReaction direction="left-to-right" evidence="12">
        <dbReference type="Rhea" id="RHEA:49525"/>
    </physiologicalReaction>
</comment>
<feature type="domain" description="Fe2OG dioxygenase" evidence="16">
    <location>
        <begin position="259"/>
        <end position="369"/>
    </location>
</feature>
<dbReference type="EMBL" id="JAWXYG010000006">
    <property type="protein sequence ID" value="KAK4269042.1"/>
    <property type="molecule type" value="Genomic_DNA"/>
</dbReference>
<evidence type="ECO:0000256" key="3">
    <source>
        <dbReference type="ARBA" id="ARBA00007879"/>
    </source>
</evidence>
<feature type="compositionally biased region" description="Basic residues" evidence="15">
    <location>
        <begin position="1"/>
        <end position="13"/>
    </location>
</feature>
<keyword evidence="9 14" id="KW-0408">Iron</keyword>
<dbReference type="GO" id="GO:0035513">
    <property type="term" value="P:oxidative RNA demethylation"/>
    <property type="evidence" value="ECO:0007669"/>
    <property type="project" value="TreeGrafter"/>
</dbReference>
<evidence type="ECO:0000256" key="15">
    <source>
        <dbReference type="SAM" id="MobiDB-lite"/>
    </source>
</evidence>
<dbReference type="SUPFAM" id="SSF51197">
    <property type="entry name" value="Clavaminate synthase-like"/>
    <property type="match status" value="1"/>
</dbReference>
<dbReference type="PANTHER" id="PTHR16557">
    <property type="entry name" value="ALKYLATED DNA REPAIR PROTEIN ALKB-RELATED"/>
    <property type="match status" value="1"/>
</dbReference>
<evidence type="ECO:0000256" key="2">
    <source>
        <dbReference type="ARBA" id="ARBA00004496"/>
    </source>
</evidence>
<comment type="subcellular location">
    <subcellularLocation>
        <location evidence="2">Cytoplasm</location>
    </subcellularLocation>
    <subcellularLocation>
        <location evidence="1">Nucleus</location>
    </subcellularLocation>
</comment>
<proteinExistence type="inferred from homology"/>
<evidence type="ECO:0000256" key="10">
    <source>
        <dbReference type="ARBA" id="ARBA00023204"/>
    </source>
</evidence>
<evidence type="ECO:0000256" key="11">
    <source>
        <dbReference type="ARBA" id="ARBA00023242"/>
    </source>
</evidence>
<evidence type="ECO:0000256" key="12">
    <source>
        <dbReference type="ARBA" id="ARBA00052047"/>
    </source>
</evidence>
<keyword evidence="10" id="KW-0234">DNA repair</keyword>
<evidence type="ECO:0000256" key="9">
    <source>
        <dbReference type="ARBA" id="ARBA00023004"/>
    </source>
</evidence>
<feature type="compositionally biased region" description="Polar residues" evidence="15">
    <location>
        <begin position="55"/>
        <end position="68"/>
    </location>
</feature>
<dbReference type="GO" id="GO:0006281">
    <property type="term" value="P:DNA repair"/>
    <property type="evidence" value="ECO:0007669"/>
    <property type="project" value="UniProtKB-KW"/>
</dbReference>
<feature type="binding site" evidence="14">
    <location>
        <position position="279"/>
    </location>
    <ligand>
        <name>Fe cation</name>
        <dbReference type="ChEBI" id="CHEBI:24875"/>
        <note>catalytic</note>
    </ligand>
</feature>
<dbReference type="GO" id="GO:0035516">
    <property type="term" value="F:broad specificity oxidative DNA demethylase activity"/>
    <property type="evidence" value="ECO:0007669"/>
    <property type="project" value="TreeGrafter"/>
</dbReference>
<dbReference type="GO" id="GO:0005737">
    <property type="term" value="C:cytoplasm"/>
    <property type="evidence" value="ECO:0007669"/>
    <property type="project" value="UniProtKB-SubCell"/>
</dbReference>
<evidence type="ECO:0000256" key="8">
    <source>
        <dbReference type="ARBA" id="ARBA00023002"/>
    </source>
</evidence>
<keyword evidence="6" id="KW-0227">DNA damage</keyword>
<gene>
    <name evidence="17" type="ORF">QN277_022249</name>
</gene>
<dbReference type="FunFam" id="2.60.120.590:FF:000013">
    <property type="entry name" value="2-oxoglutarate-dependent dioxygenase family protein"/>
    <property type="match status" value="1"/>
</dbReference>
<evidence type="ECO:0000256" key="14">
    <source>
        <dbReference type="PIRSR" id="PIRSR604574-2"/>
    </source>
</evidence>
<evidence type="ECO:0000256" key="7">
    <source>
        <dbReference type="ARBA" id="ARBA00022964"/>
    </source>
</evidence>
<dbReference type="PROSITE" id="PS51471">
    <property type="entry name" value="FE2OG_OXY"/>
    <property type="match status" value="1"/>
</dbReference>
<name>A0AAE1JI17_9FABA</name>
<comment type="caution">
    <text evidence="17">The sequence shown here is derived from an EMBL/GenBank/DDBJ whole genome shotgun (WGS) entry which is preliminary data.</text>
</comment>
<evidence type="ECO:0000256" key="6">
    <source>
        <dbReference type="ARBA" id="ARBA00022763"/>
    </source>
</evidence>
<dbReference type="PANTHER" id="PTHR16557:SF2">
    <property type="entry name" value="NUCLEIC ACID DIOXYGENASE ALKBH1"/>
    <property type="match status" value="1"/>
</dbReference>
<keyword evidence="4" id="KW-0963">Cytoplasm</keyword>
<dbReference type="AlphaFoldDB" id="A0AAE1JI17"/>
<evidence type="ECO:0000256" key="4">
    <source>
        <dbReference type="ARBA" id="ARBA00022490"/>
    </source>
</evidence>
<dbReference type="GO" id="GO:0008198">
    <property type="term" value="F:ferrous iron binding"/>
    <property type="evidence" value="ECO:0007669"/>
    <property type="project" value="TreeGrafter"/>
</dbReference>
<reference evidence="17" key="1">
    <citation type="submission" date="2023-10" db="EMBL/GenBank/DDBJ databases">
        <title>Chromosome-level genome of the transformable northern wattle, Acacia crassicarpa.</title>
        <authorList>
            <person name="Massaro I."/>
            <person name="Sinha N.R."/>
            <person name="Poethig S."/>
            <person name="Leichty A.R."/>
        </authorList>
    </citation>
    <scope>NUCLEOTIDE SEQUENCE</scope>
    <source>
        <strain evidence="17">Acra3RX</strain>
        <tissue evidence="17">Leaf</tissue>
    </source>
</reference>
<dbReference type="GO" id="GO:0035515">
    <property type="term" value="F:oxidative RNA demethylase activity"/>
    <property type="evidence" value="ECO:0007669"/>
    <property type="project" value="TreeGrafter"/>
</dbReference>
<feature type="binding site" evidence="14">
    <location>
        <position position="277"/>
    </location>
    <ligand>
        <name>Fe cation</name>
        <dbReference type="ChEBI" id="CHEBI:24875"/>
        <note>catalytic</note>
    </ligand>
</feature>
<dbReference type="InterPro" id="IPR004574">
    <property type="entry name" value="Alkb"/>
</dbReference>
<protein>
    <recommendedName>
        <fullName evidence="13">DNA N(6)-methyladenine demethylase</fullName>
        <ecNumber evidence="13">1.14.11.51</ecNumber>
    </recommendedName>
</protein>
<comment type="similarity">
    <text evidence="3">Belongs to the alkB family.</text>
</comment>
<keyword evidence="5 14" id="KW-0479">Metal-binding</keyword>
<dbReference type="InterPro" id="IPR027450">
    <property type="entry name" value="AlkB-like"/>
</dbReference>
<sequence length="369" mass="41776">MDRGRGRTPHSRGRNPPLRWSPRSYDQSKIPHNPVVGDGSSASKSYPAKDERKSYQQISGGSFLQSHDVQSDLGEHLQSRNPPLGHKTEETENPSYKTEKTESPALVHPYDICRPKEFTSVVLKPSILERNREKRKETKRTKDTTTSRIVLRPGMILLKSYISLSDQVEIVERCRQIGLGPGGFYQPGYRDGSKLHLKMMCLGKNWDPQTRQYGDHRPFDGAKPPNIPVEFLQITKNAIKESHVLIKRRNPEKILPWMSPDICLVNSYTRDGHLGLHQDKDESEESLRQGLPVVSFSIGDSADFLYGDERNADKAQKVVLESGDVLIFGGQSRHIFHGVSAIHPNTAPKILMDDTNLRPGRLNLTLRQY</sequence>
<keyword evidence="11" id="KW-0539">Nucleus</keyword>
<dbReference type="GO" id="GO:0005634">
    <property type="term" value="C:nucleus"/>
    <property type="evidence" value="ECO:0007669"/>
    <property type="project" value="UniProtKB-SubCell"/>
</dbReference>
<dbReference type="InterPro" id="IPR005123">
    <property type="entry name" value="Oxoglu/Fe-dep_dioxygenase_dom"/>
</dbReference>
<feature type="compositionally biased region" description="Basic and acidic residues" evidence="15">
    <location>
        <begin position="69"/>
        <end position="78"/>
    </location>
</feature>
<evidence type="ECO:0000256" key="5">
    <source>
        <dbReference type="ARBA" id="ARBA00022723"/>
    </source>
</evidence>
<dbReference type="EC" id="1.14.11.51" evidence="13"/>
<dbReference type="Pfam" id="PF13532">
    <property type="entry name" value="2OG-FeII_Oxy_2"/>
    <property type="match status" value="1"/>
</dbReference>
<evidence type="ECO:0000256" key="13">
    <source>
        <dbReference type="ARBA" id="ARBA00066586"/>
    </source>
</evidence>
<evidence type="ECO:0000313" key="18">
    <source>
        <dbReference type="Proteomes" id="UP001293593"/>
    </source>
</evidence>
<dbReference type="GO" id="GO:0141131">
    <property type="term" value="F:DNA N6-methyladenine demethylase activity"/>
    <property type="evidence" value="ECO:0007669"/>
    <property type="project" value="UniProtKB-EC"/>
</dbReference>
<accession>A0AAE1JI17</accession>
<evidence type="ECO:0000313" key="17">
    <source>
        <dbReference type="EMBL" id="KAK4269042.1"/>
    </source>
</evidence>
<evidence type="ECO:0000259" key="16">
    <source>
        <dbReference type="PROSITE" id="PS51471"/>
    </source>
</evidence>
<evidence type="ECO:0000256" key="1">
    <source>
        <dbReference type="ARBA" id="ARBA00004123"/>
    </source>
</evidence>